<evidence type="ECO:0000256" key="5">
    <source>
        <dbReference type="ARBA" id="ARBA00023136"/>
    </source>
</evidence>
<evidence type="ECO:0000256" key="1">
    <source>
        <dbReference type="ARBA" id="ARBA00004651"/>
    </source>
</evidence>
<organism evidence="8 9">
    <name type="scientific">Thalassotalea euphylliae</name>
    <dbReference type="NCBI Taxonomy" id="1655234"/>
    <lineage>
        <taxon>Bacteria</taxon>
        <taxon>Pseudomonadati</taxon>
        <taxon>Pseudomonadota</taxon>
        <taxon>Gammaproteobacteria</taxon>
        <taxon>Alteromonadales</taxon>
        <taxon>Colwelliaceae</taxon>
        <taxon>Thalassotalea</taxon>
    </lineage>
</organism>
<dbReference type="NCBIfam" id="NF037997">
    <property type="entry name" value="Na_Pi_symport"/>
    <property type="match status" value="1"/>
</dbReference>
<comment type="subcellular location">
    <subcellularLocation>
        <location evidence="1">Cell membrane</location>
        <topology evidence="1">Multi-pass membrane protein</topology>
    </subcellularLocation>
</comment>
<feature type="transmembrane region" description="Helical" evidence="6">
    <location>
        <begin position="147"/>
        <end position="163"/>
    </location>
</feature>
<dbReference type="GO" id="GO:0044341">
    <property type="term" value="P:sodium-dependent phosphate transport"/>
    <property type="evidence" value="ECO:0007669"/>
    <property type="project" value="InterPro"/>
</dbReference>
<evidence type="ECO:0000256" key="6">
    <source>
        <dbReference type="SAM" id="Phobius"/>
    </source>
</evidence>
<evidence type="ECO:0000259" key="7">
    <source>
        <dbReference type="Pfam" id="PF01895"/>
    </source>
</evidence>
<reference evidence="8 9" key="1">
    <citation type="submission" date="2018-08" db="EMBL/GenBank/DDBJ databases">
        <title>Thalassotalea euphylliae genome.</title>
        <authorList>
            <person name="Summers S."/>
            <person name="Rice S.A."/>
            <person name="Freckelton M.L."/>
            <person name="Nedved B.T."/>
            <person name="Hadfield M.G."/>
        </authorList>
    </citation>
    <scope>NUCLEOTIDE SEQUENCE [LARGE SCALE GENOMIC DNA]</scope>
    <source>
        <strain evidence="8 9">H1</strain>
    </source>
</reference>
<feature type="transmembrane region" description="Helical" evidence="6">
    <location>
        <begin position="211"/>
        <end position="237"/>
    </location>
</feature>
<comment type="caution">
    <text evidence="8">The sequence shown here is derived from an EMBL/GenBank/DDBJ whole genome shotgun (WGS) entry which is preliminary data.</text>
</comment>
<dbReference type="InterPro" id="IPR003841">
    <property type="entry name" value="Na/Pi_transpt"/>
</dbReference>
<dbReference type="Gene3D" id="1.20.58.220">
    <property type="entry name" value="Phosphate transport system protein phou homolog 2, domain 2"/>
    <property type="match status" value="1"/>
</dbReference>
<dbReference type="OrthoDB" id="9763003at2"/>
<dbReference type="InterPro" id="IPR026022">
    <property type="entry name" value="PhoU_dom"/>
</dbReference>
<dbReference type="Pfam" id="PF01895">
    <property type="entry name" value="PhoU"/>
    <property type="match status" value="1"/>
</dbReference>
<dbReference type="NCBIfam" id="TIGR00704">
    <property type="entry name" value="NaPi_cotrn_rel"/>
    <property type="match status" value="1"/>
</dbReference>
<dbReference type="PANTHER" id="PTHR10010:SF46">
    <property type="entry name" value="SODIUM-DEPENDENT PHOSPHATE TRANSPORT PROTEIN 2B"/>
    <property type="match status" value="1"/>
</dbReference>
<dbReference type="Pfam" id="PF02690">
    <property type="entry name" value="Na_Pi_cotrans"/>
    <property type="match status" value="2"/>
</dbReference>
<dbReference type="AlphaFoldDB" id="A0A3E0TUJ5"/>
<dbReference type="InterPro" id="IPR004633">
    <property type="entry name" value="NaPi_cotrn-rel/YqeW-like"/>
</dbReference>
<evidence type="ECO:0000256" key="4">
    <source>
        <dbReference type="ARBA" id="ARBA00022989"/>
    </source>
</evidence>
<keyword evidence="4 6" id="KW-1133">Transmembrane helix</keyword>
<dbReference type="GO" id="GO:0005436">
    <property type="term" value="F:sodium:phosphate symporter activity"/>
    <property type="evidence" value="ECO:0007669"/>
    <property type="project" value="InterPro"/>
</dbReference>
<sequence length="594" mass="65188">MLSIQLRSRTALVTRISALILALLPLAVWAATSDSQSLHWFQMTMELFGGLALFLFGMEQMSDALKASAGDQMKNLLSKLTTNRFSAAISGAAVTSIIQSSSVTTVLVVGFVSAGLMTLSQSIGVIMGSNIGTTITAQIVAFKVEKAALLMIALGFAMLFLSNKEKMQHYGNMLMGLGLVFFGMGIMSEGMSPLRSYEPFINLMASMEKPLLGILVAAAFTALVQSSSATTGIVIVMASQGFISLPAGIALAFGANIGTCVTALLAAIGKPTEARRAAAIHIIFNIAGVFLWLWFIPQLAWLVSYISPSANNLTGIDKLAAEVPRQIANAHTIFNIANTLIFIGFTTHFGRLVEYLLPEKVTSKKAIIKPLYLDNELLETPALALDMVRRELAHLASIVDTMLAKTGDAFRERDATKFDEIAKMDDQADILHAEITDYIRKLTVQNLTEQENDSLMRYLSINEDLERIGDVIETNLVEVGKEAVRLKLRATETERTVLSQLYYQLREALTDTHHIALNDDELAAQDILHMKDNINQLVREAIEMQAVRLKQEGAENIDVTHMENELIDSMKRIYSLAKRIAKLSLPKNLFQEPD</sequence>
<keyword evidence="3 6" id="KW-0812">Transmembrane</keyword>
<dbReference type="InterPro" id="IPR038078">
    <property type="entry name" value="PhoU-like_sf"/>
</dbReference>
<evidence type="ECO:0000313" key="8">
    <source>
        <dbReference type="EMBL" id="REL28114.1"/>
    </source>
</evidence>
<name>A0A3E0TUJ5_9GAMM</name>
<evidence type="ECO:0000256" key="3">
    <source>
        <dbReference type="ARBA" id="ARBA00022692"/>
    </source>
</evidence>
<proteinExistence type="predicted"/>
<feature type="transmembrane region" description="Helical" evidence="6">
    <location>
        <begin position="169"/>
        <end position="190"/>
    </location>
</feature>
<feature type="transmembrane region" description="Helical" evidence="6">
    <location>
        <begin position="243"/>
        <end position="268"/>
    </location>
</feature>
<feature type="domain" description="PhoU" evidence="7">
    <location>
        <begin position="393"/>
        <end position="472"/>
    </location>
</feature>
<feature type="transmembrane region" description="Helical" evidence="6">
    <location>
        <begin position="280"/>
        <end position="303"/>
    </location>
</feature>
<evidence type="ECO:0000256" key="2">
    <source>
        <dbReference type="ARBA" id="ARBA00022475"/>
    </source>
</evidence>
<feature type="transmembrane region" description="Helical" evidence="6">
    <location>
        <begin position="12"/>
        <end position="32"/>
    </location>
</feature>
<dbReference type="EMBL" id="QUOU01000001">
    <property type="protein sequence ID" value="REL28114.1"/>
    <property type="molecule type" value="Genomic_DNA"/>
</dbReference>
<gene>
    <name evidence="8" type="ORF">DXX93_17120</name>
</gene>
<keyword evidence="2" id="KW-1003">Cell membrane</keyword>
<accession>A0A3E0TUJ5</accession>
<dbReference type="SUPFAM" id="SSF109755">
    <property type="entry name" value="PhoU-like"/>
    <property type="match status" value="1"/>
</dbReference>
<protein>
    <submittedName>
        <fullName evidence="8">Na/Pi cotransporter family protein</fullName>
    </submittedName>
</protein>
<dbReference type="Proteomes" id="UP000256478">
    <property type="component" value="Unassembled WGS sequence"/>
</dbReference>
<feature type="transmembrane region" description="Helical" evidence="6">
    <location>
        <begin position="104"/>
        <end position="126"/>
    </location>
</feature>
<dbReference type="RefSeq" id="WP_116009168.1">
    <property type="nucleotide sequence ID" value="NZ_QUOU01000001.1"/>
</dbReference>
<keyword evidence="5 6" id="KW-0472">Membrane</keyword>
<dbReference type="GO" id="GO:0005886">
    <property type="term" value="C:plasma membrane"/>
    <property type="evidence" value="ECO:0007669"/>
    <property type="project" value="UniProtKB-SubCell"/>
</dbReference>
<dbReference type="PANTHER" id="PTHR10010">
    <property type="entry name" value="SOLUTE CARRIER FAMILY 34 SODIUM PHOSPHATE , MEMBER 2-RELATED"/>
    <property type="match status" value="1"/>
</dbReference>
<evidence type="ECO:0000313" key="9">
    <source>
        <dbReference type="Proteomes" id="UP000256478"/>
    </source>
</evidence>